<proteinExistence type="inferred from homology"/>
<dbReference type="InterPro" id="IPR005531">
    <property type="entry name" value="Asp23"/>
</dbReference>
<reference evidence="2" key="1">
    <citation type="submission" date="2020-10" db="EMBL/GenBank/DDBJ databases">
        <authorList>
            <person name="Gilroy R."/>
        </authorList>
    </citation>
    <scope>NUCLEOTIDE SEQUENCE</scope>
    <source>
        <strain evidence="2">CHK121-14286</strain>
    </source>
</reference>
<dbReference type="Proteomes" id="UP000824200">
    <property type="component" value="Unassembled WGS sequence"/>
</dbReference>
<dbReference type="PANTHER" id="PTHR34297">
    <property type="entry name" value="HYPOTHETICAL CYTOSOLIC PROTEIN-RELATED"/>
    <property type="match status" value="1"/>
</dbReference>
<sequence length="109" mass="12076">MKVVTKQDGTGRLVYSSDILRDIVDCALGEVKGVVKYADNSRQAKDCIKIDQYGDSVHVDVFVKLLCTVEVSDVASRLQNTIKGTIESMTEFKVKDVNVHVVDVEVNEN</sequence>
<dbReference type="PANTHER" id="PTHR34297:SF2">
    <property type="entry name" value="ASP23_GLS24 FAMILY ENVELOPE STRESS RESPONSE PROTEIN"/>
    <property type="match status" value="1"/>
</dbReference>
<dbReference type="EMBL" id="DVHL01000044">
    <property type="protein sequence ID" value="HIR66265.1"/>
    <property type="molecule type" value="Genomic_DNA"/>
</dbReference>
<protein>
    <submittedName>
        <fullName evidence="2">Asp23/Gls24 family envelope stress response protein</fullName>
    </submittedName>
</protein>
<gene>
    <name evidence="2" type="ORF">IAC95_05250</name>
</gene>
<evidence type="ECO:0000256" key="1">
    <source>
        <dbReference type="ARBA" id="ARBA00005721"/>
    </source>
</evidence>
<name>A0A9D1E4H2_9BACT</name>
<dbReference type="Pfam" id="PF03780">
    <property type="entry name" value="Asp23"/>
    <property type="match status" value="1"/>
</dbReference>
<comment type="caution">
    <text evidence="2">The sequence shown here is derived from an EMBL/GenBank/DDBJ whole genome shotgun (WGS) entry which is preliminary data.</text>
</comment>
<reference evidence="2" key="2">
    <citation type="journal article" date="2021" name="PeerJ">
        <title>Extensive microbial diversity within the chicken gut microbiome revealed by metagenomics and culture.</title>
        <authorList>
            <person name="Gilroy R."/>
            <person name="Ravi A."/>
            <person name="Getino M."/>
            <person name="Pursley I."/>
            <person name="Horton D.L."/>
            <person name="Alikhan N.F."/>
            <person name="Baker D."/>
            <person name="Gharbi K."/>
            <person name="Hall N."/>
            <person name="Watson M."/>
            <person name="Adriaenssens E.M."/>
            <person name="Foster-Nyarko E."/>
            <person name="Jarju S."/>
            <person name="Secka A."/>
            <person name="Antonio M."/>
            <person name="Oren A."/>
            <person name="Chaudhuri R.R."/>
            <person name="La Ragione R."/>
            <person name="Hildebrand F."/>
            <person name="Pallen M.J."/>
        </authorList>
    </citation>
    <scope>NUCLEOTIDE SEQUENCE</scope>
    <source>
        <strain evidence="2">CHK121-14286</strain>
    </source>
</reference>
<accession>A0A9D1E4H2</accession>
<evidence type="ECO:0000313" key="2">
    <source>
        <dbReference type="EMBL" id="HIR66265.1"/>
    </source>
</evidence>
<evidence type="ECO:0000313" key="3">
    <source>
        <dbReference type="Proteomes" id="UP000824200"/>
    </source>
</evidence>
<organism evidence="2 3">
    <name type="scientific">Candidatus Fimimonas gallinarum</name>
    <dbReference type="NCBI Taxonomy" id="2840821"/>
    <lineage>
        <taxon>Bacteria</taxon>
        <taxon>Pseudomonadati</taxon>
        <taxon>Myxococcota</taxon>
        <taxon>Myxococcia</taxon>
        <taxon>Myxococcales</taxon>
        <taxon>Cystobacterineae</taxon>
        <taxon>Myxococcaceae</taxon>
        <taxon>Myxococcaceae incertae sedis</taxon>
        <taxon>Candidatus Fimimonas</taxon>
    </lineage>
</organism>
<dbReference type="AlphaFoldDB" id="A0A9D1E4H2"/>
<comment type="similarity">
    <text evidence="1">Belongs to the asp23 family.</text>
</comment>